<gene>
    <name evidence="1" type="ORF">TRIUR3_21681</name>
</gene>
<protein>
    <submittedName>
        <fullName evidence="1">Uncharacterized protein</fullName>
    </submittedName>
</protein>
<reference evidence="1" key="1">
    <citation type="journal article" date="2013" name="Nature">
        <title>Draft genome of the wheat A-genome progenitor Triticum urartu.</title>
        <authorList>
            <person name="Ling H.Q."/>
            <person name="Zhao S."/>
            <person name="Liu D."/>
            <person name="Wang J."/>
            <person name="Sun H."/>
            <person name="Zhang C."/>
            <person name="Fan H."/>
            <person name="Li D."/>
            <person name="Dong L."/>
            <person name="Tao Y."/>
            <person name="Gao C."/>
            <person name="Wu H."/>
            <person name="Li Y."/>
            <person name="Cui Y."/>
            <person name="Guo X."/>
            <person name="Zheng S."/>
            <person name="Wang B."/>
            <person name="Yu K."/>
            <person name="Liang Q."/>
            <person name="Yang W."/>
            <person name="Lou X."/>
            <person name="Chen J."/>
            <person name="Feng M."/>
            <person name="Jian J."/>
            <person name="Zhang X."/>
            <person name="Luo G."/>
            <person name="Jiang Y."/>
            <person name="Liu J."/>
            <person name="Wang Z."/>
            <person name="Sha Y."/>
            <person name="Zhang B."/>
            <person name="Wu H."/>
            <person name="Tang D."/>
            <person name="Shen Q."/>
            <person name="Xue P."/>
            <person name="Zou S."/>
            <person name="Wang X."/>
            <person name="Liu X."/>
            <person name="Wang F."/>
            <person name="Yang Y."/>
            <person name="An X."/>
            <person name="Dong Z."/>
            <person name="Zhang K."/>
            <person name="Zhang X."/>
            <person name="Luo M.C."/>
            <person name="Dvorak J."/>
            <person name="Tong Y."/>
            <person name="Wang J."/>
            <person name="Yang H."/>
            <person name="Li Z."/>
            <person name="Wang D."/>
            <person name="Zhang A."/>
            <person name="Wang J."/>
        </authorList>
    </citation>
    <scope>NUCLEOTIDE SEQUENCE</scope>
</reference>
<organism evidence="1">
    <name type="scientific">Triticum urartu</name>
    <name type="common">Red wild einkorn</name>
    <name type="synonym">Crithodium urartu</name>
    <dbReference type="NCBI Taxonomy" id="4572"/>
    <lineage>
        <taxon>Eukaryota</taxon>
        <taxon>Viridiplantae</taxon>
        <taxon>Streptophyta</taxon>
        <taxon>Embryophyta</taxon>
        <taxon>Tracheophyta</taxon>
        <taxon>Spermatophyta</taxon>
        <taxon>Magnoliopsida</taxon>
        <taxon>Liliopsida</taxon>
        <taxon>Poales</taxon>
        <taxon>Poaceae</taxon>
        <taxon>BOP clade</taxon>
        <taxon>Pooideae</taxon>
        <taxon>Triticodae</taxon>
        <taxon>Triticeae</taxon>
        <taxon>Triticinae</taxon>
        <taxon>Triticum</taxon>
    </lineage>
</organism>
<name>M8ALM7_TRIUA</name>
<dbReference type="EMBL" id="KD091364">
    <property type="protein sequence ID" value="EMS61769.1"/>
    <property type="molecule type" value="Genomic_DNA"/>
</dbReference>
<sequence length="76" mass="8793">MDSLIITYVPQFQFICEDCPTLKQRVTAWMECRTKFSYFGVLFGTEDGFKTESCGFDAICKVITITKRCHSEHLNI</sequence>
<accession>M8ALM7</accession>
<dbReference type="AlphaFoldDB" id="M8ALM7"/>
<evidence type="ECO:0000313" key="1">
    <source>
        <dbReference type="EMBL" id="EMS61769.1"/>
    </source>
</evidence>
<proteinExistence type="predicted"/>